<sequence>MTRNRIWISGADGKIGKVLQKYLDPLEDEVLATDKYIVDIVNSDETSIFARRNRPNVIINCSALTDPVACQENPDEAFRVNALGARNMAVAANTVDAKIIHMSADDVFSGQSRSAYREYDTPHPTTMYGKSKLMGENFVREFSVKHFILRTSWLFSPVNHRVEDIIKEAQQTGKVLVPKAQYSSPTSAYQLAEFIAKLMDTYDYGIYHASCEGVASRKDFAEEILRIKGIDAEVIEDENLRIEGHRPDFTALENFLLNTSQIYKFTDWQTSLEKYIEKNNL</sequence>
<evidence type="ECO:0000313" key="4">
    <source>
        <dbReference type="EMBL" id="OXZ28604.1"/>
    </source>
</evidence>
<dbReference type="UniPathway" id="UPA00124"/>
<dbReference type="InterPro" id="IPR029903">
    <property type="entry name" value="RmlD-like-bd"/>
</dbReference>
<evidence type="ECO:0000256" key="1">
    <source>
        <dbReference type="ARBA" id="ARBA00010944"/>
    </source>
</evidence>
<dbReference type="SUPFAM" id="SSF51735">
    <property type="entry name" value="NAD(P)-binding Rossmann-fold domains"/>
    <property type="match status" value="1"/>
</dbReference>
<dbReference type="Gene3D" id="3.40.50.720">
    <property type="entry name" value="NAD(P)-binding Rossmann-like Domain"/>
    <property type="match status" value="1"/>
</dbReference>
<proteinExistence type="inferred from homology"/>
<dbReference type="EC" id="1.1.1.133" evidence="2"/>
<comment type="caution">
    <text evidence="4">The sequence shown here is derived from an EMBL/GenBank/DDBJ whole genome shotgun (WGS) entry which is preliminary data.</text>
</comment>
<dbReference type="PANTHER" id="PTHR10491">
    <property type="entry name" value="DTDP-4-DEHYDRORHAMNOSE REDUCTASE"/>
    <property type="match status" value="1"/>
</dbReference>
<dbReference type="CDD" id="cd05254">
    <property type="entry name" value="dTDP_HR_like_SDR_e"/>
    <property type="match status" value="1"/>
</dbReference>
<name>A0A233V896_FINMA</name>
<feature type="domain" description="RmlD-like substrate binding" evidence="3">
    <location>
        <begin position="5"/>
        <end position="278"/>
    </location>
</feature>
<dbReference type="Pfam" id="PF04321">
    <property type="entry name" value="RmlD_sub_bind"/>
    <property type="match status" value="1"/>
</dbReference>
<comment type="pathway">
    <text evidence="2">Carbohydrate biosynthesis; dTDP-L-rhamnose biosynthesis.</text>
</comment>
<dbReference type="GO" id="GO:0008831">
    <property type="term" value="F:dTDP-4-dehydrorhamnose reductase activity"/>
    <property type="evidence" value="ECO:0007669"/>
    <property type="project" value="UniProtKB-EC"/>
</dbReference>
<dbReference type="AlphaFoldDB" id="A0A233V896"/>
<dbReference type="EMBL" id="NDYC01000009">
    <property type="protein sequence ID" value="OXZ28604.1"/>
    <property type="molecule type" value="Genomic_DNA"/>
</dbReference>
<dbReference type="Proteomes" id="UP000215413">
    <property type="component" value="Unassembled WGS sequence"/>
</dbReference>
<dbReference type="GO" id="GO:0019305">
    <property type="term" value="P:dTDP-rhamnose biosynthetic process"/>
    <property type="evidence" value="ECO:0007669"/>
    <property type="project" value="UniProtKB-UniPathway"/>
</dbReference>
<dbReference type="GO" id="GO:0005829">
    <property type="term" value="C:cytosol"/>
    <property type="evidence" value="ECO:0007669"/>
    <property type="project" value="TreeGrafter"/>
</dbReference>
<comment type="similarity">
    <text evidence="1 2">Belongs to the dTDP-4-dehydrorhamnose reductase family.</text>
</comment>
<evidence type="ECO:0000259" key="3">
    <source>
        <dbReference type="Pfam" id="PF04321"/>
    </source>
</evidence>
<organism evidence="4 5">
    <name type="scientific">Finegoldia magna</name>
    <name type="common">Peptostreptococcus magnus</name>
    <dbReference type="NCBI Taxonomy" id="1260"/>
    <lineage>
        <taxon>Bacteria</taxon>
        <taxon>Bacillati</taxon>
        <taxon>Bacillota</taxon>
        <taxon>Tissierellia</taxon>
        <taxon>Tissierellales</taxon>
        <taxon>Peptoniphilaceae</taxon>
        <taxon>Finegoldia</taxon>
    </lineage>
</organism>
<gene>
    <name evidence="4" type="ORF">B9N49_01515</name>
</gene>
<keyword evidence="2" id="KW-0560">Oxidoreductase</keyword>
<dbReference type="InterPro" id="IPR005913">
    <property type="entry name" value="dTDP_dehydrorham_reduct"/>
</dbReference>
<dbReference type="Gene3D" id="3.90.25.10">
    <property type="entry name" value="UDP-galactose 4-epimerase, domain 1"/>
    <property type="match status" value="1"/>
</dbReference>
<dbReference type="PANTHER" id="PTHR10491:SF4">
    <property type="entry name" value="METHIONINE ADENOSYLTRANSFERASE 2 SUBUNIT BETA"/>
    <property type="match status" value="1"/>
</dbReference>
<dbReference type="RefSeq" id="WP_002835660.1">
    <property type="nucleotide sequence ID" value="NZ_JAHAIJ010000017.1"/>
</dbReference>
<evidence type="ECO:0000313" key="5">
    <source>
        <dbReference type="Proteomes" id="UP000215413"/>
    </source>
</evidence>
<evidence type="ECO:0000256" key="2">
    <source>
        <dbReference type="RuleBase" id="RU364082"/>
    </source>
</evidence>
<reference evidence="5" key="1">
    <citation type="submission" date="2017-04" db="EMBL/GenBank/DDBJ databases">
        <title>Finegoldia magna isolated from orthopedic joint implant-associated infections.</title>
        <authorList>
            <person name="Bjorklund S."/>
            <person name="Bruggemann H."/>
            <person name="Jensen A."/>
            <person name="Hellmark B."/>
            <person name="Soderquist B."/>
        </authorList>
    </citation>
    <scope>NUCLEOTIDE SEQUENCE [LARGE SCALE GENOMIC DNA]</scope>
    <source>
        <strain evidence="5">CCUG 54800</strain>
    </source>
</reference>
<comment type="function">
    <text evidence="2">Catalyzes the reduction of dTDP-6-deoxy-L-lyxo-4-hexulose to yield dTDP-L-rhamnose.</text>
</comment>
<keyword evidence="2" id="KW-0521">NADP</keyword>
<dbReference type="InterPro" id="IPR036291">
    <property type="entry name" value="NAD(P)-bd_dom_sf"/>
</dbReference>
<protein>
    <recommendedName>
        <fullName evidence="2">dTDP-4-dehydrorhamnose reductase</fullName>
        <ecNumber evidence="2">1.1.1.133</ecNumber>
    </recommendedName>
</protein>
<accession>A0A233V896</accession>